<dbReference type="Pfam" id="PF03747">
    <property type="entry name" value="ADP_ribosyl_GH"/>
    <property type="match status" value="1"/>
</dbReference>
<dbReference type="PANTHER" id="PTHR16222:SF24">
    <property type="entry name" value="ADP-RIBOSYLHYDROLASE ARH3"/>
    <property type="match status" value="1"/>
</dbReference>
<keyword evidence="2" id="KW-0378">Hydrolase</keyword>
<name>A0ABU4JTQ6_9CLOT</name>
<dbReference type="InterPro" id="IPR005502">
    <property type="entry name" value="Ribosyl_crysJ1"/>
</dbReference>
<protein>
    <submittedName>
        <fullName evidence="3">ADP-ribosylglycohydrolase family protein</fullName>
    </submittedName>
</protein>
<dbReference type="RefSeq" id="WP_318798091.1">
    <property type="nucleotide sequence ID" value="NZ_JARUJP010000010.1"/>
</dbReference>
<evidence type="ECO:0000313" key="4">
    <source>
        <dbReference type="Proteomes" id="UP001281656"/>
    </source>
</evidence>
<gene>
    <name evidence="3" type="ORF">P8V03_10235</name>
</gene>
<comment type="caution">
    <text evidence="3">The sequence shown here is derived from an EMBL/GenBank/DDBJ whole genome shotgun (WGS) entry which is preliminary data.</text>
</comment>
<reference evidence="3 4" key="1">
    <citation type="submission" date="2023-04" db="EMBL/GenBank/DDBJ databases">
        <title>Clostridium tannerae sp. nov., isolated from the fecal material of an alpaca.</title>
        <authorList>
            <person name="Miller S."/>
            <person name="Hendry M."/>
            <person name="King J."/>
            <person name="Sankaranarayanan K."/>
            <person name="Lawson P.A."/>
        </authorList>
    </citation>
    <scope>NUCLEOTIDE SEQUENCE [LARGE SCALE GENOMIC DNA]</scope>
    <source>
        <strain evidence="3 4">A1-XYC3</strain>
    </source>
</reference>
<comment type="similarity">
    <text evidence="1">Belongs to the ADP-ribosylglycohydrolase family.</text>
</comment>
<evidence type="ECO:0000313" key="3">
    <source>
        <dbReference type="EMBL" id="MDW8801529.1"/>
    </source>
</evidence>
<evidence type="ECO:0000256" key="2">
    <source>
        <dbReference type="ARBA" id="ARBA00022801"/>
    </source>
</evidence>
<dbReference type="SUPFAM" id="SSF101478">
    <property type="entry name" value="ADP-ribosylglycohydrolase"/>
    <property type="match status" value="1"/>
</dbReference>
<accession>A0ABU4JTQ6</accession>
<dbReference type="Proteomes" id="UP001281656">
    <property type="component" value="Unassembled WGS sequence"/>
</dbReference>
<sequence length="336" mass="36075">MLNRAYGALIGSAIGDAMGMPASFMTPNQIEKSYGRILGFNKPSSEQRAHGSLEKGEITDDTEESIIIASVLIEKAGFHVELFVDKMRQWAIKNKMLETTVIGPSTRRFLTSIINGEDYIKAGRLGDTNGGAMRVAPIGIFHHGDVKNAVEDAFQSAIVSHGSKPGAASTCAVAAAVACAVEGKEPISEVMKAAIYGAHYGEEKGYDIPSPSVEERIKLAIKVVDSNKDKSLDEVCKMLYRLIGAGMKSYESIPLSLGVFYAGGGIYEECLPAVINIGDDADTNGAIVGALCGAFGGASSIRDQWKSHVEKTNHIDFYKMAENILSARDKRKSNFK</sequence>
<dbReference type="InterPro" id="IPR036705">
    <property type="entry name" value="Ribosyl_crysJ1_sf"/>
</dbReference>
<dbReference type="InterPro" id="IPR050792">
    <property type="entry name" value="ADP-ribosylglycohydrolase"/>
</dbReference>
<keyword evidence="4" id="KW-1185">Reference proteome</keyword>
<proteinExistence type="inferred from homology"/>
<dbReference type="EMBL" id="JARUJP010000010">
    <property type="protein sequence ID" value="MDW8801529.1"/>
    <property type="molecule type" value="Genomic_DNA"/>
</dbReference>
<organism evidence="3 4">
    <name type="scientific">Clostridium tanneri</name>
    <dbReference type="NCBI Taxonomy" id="3037988"/>
    <lineage>
        <taxon>Bacteria</taxon>
        <taxon>Bacillati</taxon>
        <taxon>Bacillota</taxon>
        <taxon>Clostridia</taxon>
        <taxon>Eubacteriales</taxon>
        <taxon>Clostridiaceae</taxon>
        <taxon>Clostridium</taxon>
    </lineage>
</organism>
<evidence type="ECO:0000256" key="1">
    <source>
        <dbReference type="ARBA" id="ARBA00010702"/>
    </source>
</evidence>
<dbReference type="PANTHER" id="PTHR16222">
    <property type="entry name" value="ADP-RIBOSYLGLYCOHYDROLASE"/>
    <property type="match status" value="1"/>
</dbReference>
<dbReference type="Gene3D" id="1.10.4080.10">
    <property type="entry name" value="ADP-ribosylation/Crystallin J1"/>
    <property type="match status" value="1"/>
</dbReference>